<dbReference type="Gene3D" id="3.10.129.10">
    <property type="entry name" value="Hotdog Thioesterase"/>
    <property type="match status" value="1"/>
</dbReference>
<dbReference type="Pfam" id="PF14539">
    <property type="entry name" value="DUF4442"/>
    <property type="match status" value="1"/>
</dbReference>
<evidence type="ECO:0000313" key="2">
    <source>
        <dbReference type="EMBL" id="TXG90396.1"/>
    </source>
</evidence>
<reference evidence="2 3" key="1">
    <citation type="submission" date="2018-07" db="EMBL/GenBank/DDBJ databases">
        <title>Genome sequence of Rhodococcus rhodnii ATCC 35071 from Rhodnius prolixus.</title>
        <authorList>
            <person name="Patel V."/>
            <person name="Vogel K.J."/>
        </authorList>
    </citation>
    <scope>NUCLEOTIDE SEQUENCE [LARGE SCALE GENOMIC DNA]</scope>
    <source>
        <strain evidence="2 3">ATCC 35071</strain>
    </source>
</reference>
<feature type="region of interest" description="Disordered" evidence="1">
    <location>
        <begin position="1"/>
        <end position="20"/>
    </location>
</feature>
<accession>A0A6P2CGP4</accession>
<evidence type="ECO:0000313" key="3">
    <source>
        <dbReference type="Proteomes" id="UP000471120"/>
    </source>
</evidence>
<organism evidence="2 3">
    <name type="scientific">Rhodococcus rhodnii</name>
    <dbReference type="NCBI Taxonomy" id="38312"/>
    <lineage>
        <taxon>Bacteria</taxon>
        <taxon>Bacillati</taxon>
        <taxon>Actinomycetota</taxon>
        <taxon>Actinomycetes</taxon>
        <taxon>Mycobacteriales</taxon>
        <taxon>Nocardiaceae</taxon>
        <taxon>Rhodococcus</taxon>
    </lineage>
</organism>
<proteinExistence type="predicted"/>
<dbReference type="InterPro" id="IPR027961">
    <property type="entry name" value="DUF4442"/>
</dbReference>
<gene>
    <name evidence="2" type="ORF">DW322_09390</name>
</gene>
<dbReference type="EMBL" id="QRCM01000001">
    <property type="protein sequence ID" value="TXG90396.1"/>
    <property type="molecule type" value="Genomic_DNA"/>
</dbReference>
<evidence type="ECO:0000256" key="1">
    <source>
        <dbReference type="SAM" id="MobiDB-lite"/>
    </source>
</evidence>
<dbReference type="AlphaFoldDB" id="A0A6P2CGP4"/>
<sequence>MSKITSMNSPAPTDAAAPPSPTYRMWQKLPANRLGRALFSAGMSVRVPYFGTILPTVETMEPGRCVVRAPKWWGVHNHLGTFHAIAACNLAEVSMGMLCEATVPATHRWIPKEMSVEYLTKATTSLTAEATLDAIPDFASLTEGVDLTVPITIRDRRGTPVVTARITTWVTPA</sequence>
<dbReference type="SUPFAM" id="SSF54637">
    <property type="entry name" value="Thioesterase/thiol ester dehydrase-isomerase"/>
    <property type="match status" value="1"/>
</dbReference>
<dbReference type="Proteomes" id="UP000471120">
    <property type="component" value="Unassembled WGS sequence"/>
</dbReference>
<name>A0A6P2CGP4_9NOCA</name>
<protein>
    <submittedName>
        <fullName evidence="2">DUF4442 domain-containing protein</fullName>
    </submittedName>
</protein>
<dbReference type="InterPro" id="IPR029069">
    <property type="entry name" value="HotDog_dom_sf"/>
</dbReference>
<comment type="caution">
    <text evidence="2">The sequence shown here is derived from an EMBL/GenBank/DDBJ whole genome shotgun (WGS) entry which is preliminary data.</text>
</comment>
<dbReference type="CDD" id="cd03443">
    <property type="entry name" value="PaaI_thioesterase"/>
    <property type="match status" value="1"/>
</dbReference>